<evidence type="ECO:0000256" key="1">
    <source>
        <dbReference type="ARBA" id="ARBA00022475"/>
    </source>
</evidence>
<keyword evidence="5" id="KW-0472">Membrane</keyword>
<dbReference type="EMBL" id="WKPI01000006">
    <property type="protein sequence ID" value="MSC32582.1"/>
    <property type="molecule type" value="Genomic_DNA"/>
</dbReference>
<dbReference type="RefSeq" id="WP_154238007.1">
    <property type="nucleotide sequence ID" value="NZ_WKPI01000006.1"/>
</dbReference>
<dbReference type="Pfam" id="PF07429">
    <property type="entry name" value="Glyco_transf_56"/>
    <property type="match status" value="1"/>
</dbReference>
<dbReference type="GO" id="GO:0008417">
    <property type="term" value="F:fucosyltransferase activity"/>
    <property type="evidence" value="ECO:0007669"/>
    <property type="project" value="InterPro"/>
</dbReference>
<name>A0A6N7S3N4_9FIRM</name>
<sequence length="367" mass="43214">MIMHLMGATMYTKDFYSLVNTYFSNENHVFVNNLRSNDPQFKAIFGILSDSDIPIIRPSSLRFIKDAYKSDAIIFHGLFNIKYMIFFTLQPWLLKKCNWVIWGGDIYARKKKNKKLTEKVAEHLKLVLCRYLGYATTLADEDFRYFQDGYGFKGTHLKTKYPTPLTRKHLDKTISDNLSVNRGHQINIMIGNSATETNQHFQALDLLSRFRVYDLKLFIPLSYGDRDNFLAYGDKVIAYANSIFGEEKVKPIRKRMSAEEYIELISQMDIGLFNCNRQQAMGNIAILFASGAKIYLRSDTTMWSNYKERGNIIYNIEDIKHQSFEEFCQYDRENQVRNRTVIEQYTNININIERWKIIFNEITQQRH</sequence>
<proteinExistence type="predicted"/>
<keyword evidence="4" id="KW-0808">Transferase</keyword>
<dbReference type="AlphaFoldDB" id="A0A6N7S3N4"/>
<evidence type="ECO:0000313" key="6">
    <source>
        <dbReference type="EMBL" id="MSA88444.1"/>
    </source>
</evidence>
<keyword evidence="3" id="KW-0328">Glycosyltransferase</keyword>
<organism evidence="6 8">
    <name type="scientific">Holdemania massiliensis</name>
    <dbReference type="NCBI Taxonomy" id="1468449"/>
    <lineage>
        <taxon>Bacteria</taxon>
        <taxon>Bacillati</taxon>
        <taxon>Bacillota</taxon>
        <taxon>Erysipelotrichia</taxon>
        <taxon>Erysipelotrichales</taxon>
        <taxon>Erysipelotrichaceae</taxon>
        <taxon>Holdemania</taxon>
    </lineage>
</organism>
<evidence type="ECO:0000313" key="7">
    <source>
        <dbReference type="EMBL" id="MSC32582.1"/>
    </source>
</evidence>
<keyword evidence="1" id="KW-1003">Cell membrane</keyword>
<keyword evidence="9" id="KW-1185">Reference proteome</keyword>
<dbReference type="Proteomes" id="UP000433575">
    <property type="component" value="Unassembled WGS sequence"/>
</dbReference>
<comment type="caution">
    <text evidence="6">The sequence shown here is derived from an EMBL/GenBank/DDBJ whole genome shotgun (WGS) entry which is preliminary data.</text>
</comment>
<evidence type="ECO:0000313" key="9">
    <source>
        <dbReference type="Proteomes" id="UP000480929"/>
    </source>
</evidence>
<evidence type="ECO:0000256" key="3">
    <source>
        <dbReference type="ARBA" id="ARBA00022676"/>
    </source>
</evidence>
<evidence type="ECO:0000313" key="8">
    <source>
        <dbReference type="Proteomes" id="UP000433575"/>
    </source>
</evidence>
<dbReference type="Proteomes" id="UP000480929">
    <property type="component" value="Unassembled WGS sequence"/>
</dbReference>
<dbReference type="EMBL" id="WKPJ01000003">
    <property type="protein sequence ID" value="MSA88444.1"/>
    <property type="molecule type" value="Genomic_DNA"/>
</dbReference>
<evidence type="ECO:0008006" key="10">
    <source>
        <dbReference type="Google" id="ProtNLM"/>
    </source>
</evidence>
<protein>
    <recommendedName>
        <fullName evidence="10">4-alpha-L-fucosyltransferase</fullName>
    </recommendedName>
</protein>
<dbReference type="InterPro" id="IPR009993">
    <property type="entry name" value="WecF"/>
</dbReference>
<reference evidence="8 9" key="1">
    <citation type="journal article" date="2019" name="Nat. Med.">
        <title>A library of human gut bacterial isolates paired with longitudinal multiomics data enables mechanistic microbiome research.</title>
        <authorList>
            <person name="Poyet M."/>
            <person name="Groussin M."/>
            <person name="Gibbons S.M."/>
            <person name="Avila-Pacheco J."/>
            <person name="Jiang X."/>
            <person name="Kearney S.M."/>
            <person name="Perrotta A.R."/>
            <person name="Berdy B."/>
            <person name="Zhao S."/>
            <person name="Lieberman T.D."/>
            <person name="Swanson P.K."/>
            <person name="Smith M."/>
            <person name="Roesemann S."/>
            <person name="Alexander J.E."/>
            <person name="Rich S.A."/>
            <person name="Livny J."/>
            <person name="Vlamakis H."/>
            <person name="Clish C."/>
            <person name="Bullock K."/>
            <person name="Deik A."/>
            <person name="Scott J."/>
            <person name="Pierce K.A."/>
            <person name="Xavier R.J."/>
            <person name="Alm E.J."/>
        </authorList>
    </citation>
    <scope>NUCLEOTIDE SEQUENCE [LARGE SCALE GENOMIC DNA]</scope>
    <source>
        <strain evidence="6 8">BIOML-A4</strain>
        <strain evidence="7 9">BIOML-A5</strain>
    </source>
</reference>
<evidence type="ECO:0000256" key="5">
    <source>
        <dbReference type="ARBA" id="ARBA00023136"/>
    </source>
</evidence>
<gene>
    <name evidence="7" type="ORF">GKD88_05550</name>
    <name evidence="6" type="ORF">GKE08_03810</name>
</gene>
<keyword evidence="2" id="KW-0997">Cell inner membrane</keyword>
<evidence type="ECO:0000256" key="4">
    <source>
        <dbReference type="ARBA" id="ARBA00022679"/>
    </source>
</evidence>
<evidence type="ECO:0000256" key="2">
    <source>
        <dbReference type="ARBA" id="ARBA00022519"/>
    </source>
</evidence>
<accession>A0A6N7S3N4</accession>
<dbReference type="GO" id="GO:0009246">
    <property type="term" value="P:enterobacterial common antigen biosynthetic process"/>
    <property type="evidence" value="ECO:0007669"/>
    <property type="project" value="InterPro"/>
</dbReference>
<dbReference type="OrthoDB" id="1083028at2"/>